<organism evidence="9 10">
    <name type="scientific">Piloderma croceum (strain F 1598)</name>
    <dbReference type="NCBI Taxonomy" id="765440"/>
    <lineage>
        <taxon>Eukaryota</taxon>
        <taxon>Fungi</taxon>
        <taxon>Dikarya</taxon>
        <taxon>Basidiomycota</taxon>
        <taxon>Agaricomycotina</taxon>
        <taxon>Agaricomycetes</taxon>
        <taxon>Agaricomycetidae</taxon>
        <taxon>Atheliales</taxon>
        <taxon>Atheliaceae</taxon>
        <taxon>Piloderma</taxon>
    </lineage>
</organism>
<dbReference type="Proteomes" id="UP000054166">
    <property type="component" value="Unassembled WGS sequence"/>
</dbReference>
<proteinExistence type="inferred from homology"/>
<dbReference type="GO" id="GO:0050660">
    <property type="term" value="F:flavin adenine dinucleotide binding"/>
    <property type="evidence" value="ECO:0007669"/>
    <property type="project" value="InterPro"/>
</dbReference>
<evidence type="ECO:0000256" key="3">
    <source>
        <dbReference type="ARBA" id="ARBA00022630"/>
    </source>
</evidence>
<protein>
    <recommendedName>
        <fullName evidence="8">Glucose-methanol-choline oxidoreductase C-terminal domain-containing protein</fullName>
    </recommendedName>
</protein>
<evidence type="ECO:0000256" key="6">
    <source>
        <dbReference type="ARBA" id="ARBA00023002"/>
    </source>
</evidence>
<dbReference type="InParanoid" id="A0A0C3FU38"/>
<keyword evidence="10" id="KW-1185">Reference proteome</keyword>
<keyword evidence="3" id="KW-0285">Flavoprotein</keyword>
<evidence type="ECO:0000256" key="7">
    <source>
        <dbReference type="ARBA" id="ARBA00023180"/>
    </source>
</evidence>
<dbReference type="Pfam" id="PF05199">
    <property type="entry name" value="GMC_oxred_C"/>
    <property type="match status" value="1"/>
</dbReference>
<evidence type="ECO:0000256" key="5">
    <source>
        <dbReference type="ARBA" id="ARBA00022827"/>
    </source>
</evidence>
<evidence type="ECO:0000256" key="1">
    <source>
        <dbReference type="ARBA" id="ARBA00001974"/>
    </source>
</evidence>
<dbReference type="PANTHER" id="PTHR11552:SF201">
    <property type="entry name" value="GLUCOSE-METHANOL-CHOLINE OXIDOREDUCTASE N-TERMINAL DOMAIN-CONTAINING PROTEIN"/>
    <property type="match status" value="1"/>
</dbReference>
<dbReference type="OrthoDB" id="269227at2759"/>
<name>A0A0C3FU38_PILCF</name>
<evidence type="ECO:0000256" key="2">
    <source>
        <dbReference type="ARBA" id="ARBA00010790"/>
    </source>
</evidence>
<gene>
    <name evidence="9" type="ORF">PILCRDRAFT_820253</name>
</gene>
<reference evidence="10" key="2">
    <citation type="submission" date="2015-01" db="EMBL/GenBank/DDBJ databases">
        <title>Evolutionary Origins and Diversification of the Mycorrhizal Mutualists.</title>
        <authorList>
            <consortium name="DOE Joint Genome Institute"/>
            <consortium name="Mycorrhizal Genomics Consortium"/>
            <person name="Kohler A."/>
            <person name="Kuo A."/>
            <person name="Nagy L.G."/>
            <person name="Floudas D."/>
            <person name="Copeland A."/>
            <person name="Barry K.W."/>
            <person name="Cichocki N."/>
            <person name="Veneault-Fourrey C."/>
            <person name="LaButti K."/>
            <person name="Lindquist E.A."/>
            <person name="Lipzen A."/>
            <person name="Lundell T."/>
            <person name="Morin E."/>
            <person name="Murat C."/>
            <person name="Riley R."/>
            <person name="Ohm R."/>
            <person name="Sun H."/>
            <person name="Tunlid A."/>
            <person name="Henrissat B."/>
            <person name="Grigoriev I.V."/>
            <person name="Hibbett D.S."/>
            <person name="Martin F."/>
        </authorList>
    </citation>
    <scope>NUCLEOTIDE SEQUENCE [LARGE SCALE GENOMIC DNA]</scope>
    <source>
        <strain evidence="10">F 1598</strain>
    </source>
</reference>
<dbReference type="SUPFAM" id="SSF51905">
    <property type="entry name" value="FAD/NAD(P)-binding domain"/>
    <property type="match status" value="1"/>
</dbReference>
<keyword evidence="4" id="KW-0732">Signal</keyword>
<evidence type="ECO:0000313" key="10">
    <source>
        <dbReference type="Proteomes" id="UP000054166"/>
    </source>
</evidence>
<evidence type="ECO:0000259" key="8">
    <source>
        <dbReference type="Pfam" id="PF05199"/>
    </source>
</evidence>
<dbReference type="InterPro" id="IPR007867">
    <property type="entry name" value="GMC_OxRtase_C"/>
</dbReference>
<feature type="domain" description="Glucose-methanol-choline oxidoreductase C-terminal" evidence="8">
    <location>
        <begin position="1"/>
        <end position="46"/>
    </location>
</feature>
<sequence length="63" mass="6854">MTSRELGGVVDPKLVVYGTAKLRVWDASVFPMQIGTMPMATIYAIAEKTADIIKQTVKPCAKL</sequence>
<dbReference type="InterPro" id="IPR036188">
    <property type="entry name" value="FAD/NAD-bd_sf"/>
</dbReference>
<evidence type="ECO:0000256" key="4">
    <source>
        <dbReference type="ARBA" id="ARBA00022729"/>
    </source>
</evidence>
<keyword evidence="6" id="KW-0560">Oxidoreductase</keyword>
<evidence type="ECO:0000313" key="9">
    <source>
        <dbReference type="EMBL" id="KIM82416.1"/>
    </source>
</evidence>
<dbReference type="InterPro" id="IPR012132">
    <property type="entry name" value="GMC_OxRdtase"/>
</dbReference>
<comment type="similarity">
    <text evidence="2">Belongs to the GMC oxidoreductase family.</text>
</comment>
<comment type="cofactor">
    <cofactor evidence="1">
        <name>FAD</name>
        <dbReference type="ChEBI" id="CHEBI:57692"/>
    </cofactor>
</comment>
<keyword evidence="7" id="KW-0325">Glycoprotein</keyword>
<dbReference type="Gene3D" id="3.50.50.60">
    <property type="entry name" value="FAD/NAD(P)-binding domain"/>
    <property type="match status" value="1"/>
</dbReference>
<accession>A0A0C3FU38</accession>
<dbReference type="HOGENOM" id="CLU_002865_8_3_1"/>
<dbReference type="AlphaFoldDB" id="A0A0C3FU38"/>
<dbReference type="GO" id="GO:0016614">
    <property type="term" value="F:oxidoreductase activity, acting on CH-OH group of donors"/>
    <property type="evidence" value="ECO:0007669"/>
    <property type="project" value="InterPro"/>
</dbReference>
<dbReference type="PANTHER" id="PTHR11552">
    <property type="entry name" value="GLUCOSE-METHANOL-CHOLINE GMC OXIDOREDUCTASE"/>
    <property type="match status" value="1"/>
</dbReference>
<dbReference type="EMBL" id="KN832994">
    <property type="protein sequence ID" value="KIM82416.1"/>
    <property type="molecule type" value="Genomic_DNA"/>
</dbReference>
<dbReference type="STRING" id="765440.A0A0C3FU38"/>
<keyword evidence="5" id="KW-0274">FAD</keyword>
<reference evidence="9 10" key="1">
    <citation type="submission" date="2014-04" db="EMBL/GenBank/DDBJ databases">
        <authorList>
            <consortium name="DOE Joint Genome Institute"/>
            <person name="Kuo A."/>
            <person name="Tarkka M."/>
            <person name="Buscot F."/>
            <person name="Kohler A."/>
            <person name="Nagy L.G."/>
            <person name="Floudas D."/>
            <person name="Copeland A."/>
            <person name="Barry K.W."/>
            <person name="Cichocki N."/>
            <person name="Veneault-Fourrey C."/>
            <person name="LaButti K."/>
            <person name="Lindquist E.A."/>
            <person name="Lipzen A."/>
            <person name="Lundell T."/>
            <person name="Morin E."/>
            <person name="Murat C."/>
            <person name="Sun H."/>
            <person name="Tunlid A."/>
            <person name="Henrissat B."/>
            <person name="Grigoriev I.V."/>
            <person name="Hibbett D.S."/>
            <person name="Martin F."/>
            <person name="Nordberg H.P."/>
            <person name="Cantor M.N."/>
            <person name="Hua S.X."/>
        </authorList>
    </citation>
    <scope>NUCLEOTIDE SEQUENCE [LARGE SCALE GENOMIC DNA]</scope>
    <source>
        <strain evidence="9 10">F 1598</strain>
    </source>
</reference>